<reference evidence="3" key="3">
    <citation type="submission" date="2015-06" db="UniProtKB">
        <authorList>
            <consortium name="EnsemblProtists"/>
        </authorList>
    </citation>
    <scope>IDENTIFICATION</scope>
</reference>
<keyword evidence="4" id="KW-1185">Reference proteome</keyword>
<dbReference type="HOGENOM" id="CLU_350037_0_0_1"/>
<proteinExistence type="predicted"/>
<evidence type="ECO:0000256" key="1">
    <source>
        <dbReference type="SAM" id="SignalP"/>
    </source>
</evidence>
<sequence length="805" mass="90600">MGLPCRHAALLLLLLLYSVDSSYDLSYVASPLYARDVASSAFLGSKLSYFPPGPYKTQVSLCCWFRGRCRLSMKSDNVQRRKSSGPRRHSQLRHIDEIFKRDEDDSTRLRKDVMLSMGRLSSFGKQGKDRTWLRNTMKNLAQELEQQLVKSRTLLDVWSDPVELDHLSAALNSAARFPECHSLFATASTILTSKRVLNDMNSRTVITLSSAFLHQGIYVEEFVRHPKLENSVEKWDPHLVARFIHGISKVELAKHQELAEVITRVVGKIEHASLNLKDSAVMISALAHLQVQDAATLIKLRASILVILADSSSLKSSGEIRSLCAILTALSKLNLLDRDLLGQTSRLIRETDERLLAAPSISVILKTFANMAVRDFSLFRRLLGRARELEEASWTPLSLSNVLSSCNKLSVRFEDALEYFSHAIPAIAPEDFDLQDRVFSHLSRSLQLVPHSQINMFTVAVTMNSFAKVGKQDSHLFRHILSGIREMETRAAGSDDEVQGVPSKTLQDSHAISNIFNAVVKLEIDDPHVLNNLISMARDIDLSYWNEIGIAQMFNALAKIDVDSRELADRLSLAVLELPSHKLSPQVVALILFGASRLGVNNQLLYTVLFARVRKMTHNQMSTRVLKMIVRSIKIIADQNLIIRVDRNLLQHMSRQVCLIPPSDLDIRDASFFCYNLFRLGVRDDSLYLHLSDVVKFIPTNKVAAEAARSTANLMLTMASYLHPLITLLSTFSTLDFQDPQLYRHLFSALILIPVEQLNMQAIDGGRARCRLVDTFNRTSSSCLSSLVYLVAFRDFKSLMSRPSK</sequence>
<reference evidence="4" key="2">
    <citation type="submission" date="2012-11" db="EMBL/GenBank/DDBJ databases">
        <authorList>
            <person name="Kuo A."/>
            <person name="Curtis B.A."/>
            <person name="Tanifuji G."/>
            <person name="Burki F."/>
            <person name="Gruber A."/>
            <person name="Irimia M."/>
            <person name="Maruyama S."/>
            <person name="Arias M.C."/>
            <person name="Ball S.G."/>
            <person name="Gile G.H."/>
            <person name="Hirakawa Y."/>
            <person name="Hopkins J.F."/>
            <person name="Rensing S.A."/>
            <person name="Schmutz J."/>
            <person name="Symeonidi A."/>
            <person name="Elias M."/>
            <person name="Eveleigh R.J."/>
            <person name="Herman E.K."/>
            <person name="Klute M.J."/>
            <person name="Nakayama T."/>
            <person name="Obornik M."/>
            <person name="Reyes-Prieto A."/>
            <person name="Armbrust E.V."/>
            <person name="Aves S.J."/>
            <person name="Beiko R.G."/>
            <person name="Coutinho P."/>
            <person name="Dacks J.B."/>
            <person name="Durnford D.G."/>
            <person name="Fast N.M."/>
            <person name="Green B.R."/>
            <person name="Grisdale C."/>
            <person name="Hempe F."/>
            <person name="Henrissat B."/>
            <person name="Hoppner M.P."/>
            <person name="Ishida K.-I."/>
            <person name="Kim E."/>
            <person name="Koreny L."/>
            <person name="Kroth P.G."/>
            <person name="Liu Y."/>
            <person name="Malik S.-B."/>
            <person name="Maier U.G."/>
            <person name="McRose D."/>
            <person name="Mock T."/>
            <person name="Neilson J.A."/>
            <person name="Onodera N.T."/>
            <person name="Poole A.M."/>
            <person name="Pritham E.J."/>
            <person name="Richards T.A."/>
            <person name="Rocap G."/>
            <person name="Roy S.W."/>
            <person name="Sarai C."/>
            <person name="Schaack S."/>
            <person name="Shirato S."/>
            <person name="Slamovits C.H."/>
            <person name="Spencer D.F."/>
            <person name="Suzuki S."/>
            <person name="Worden A.Z."/>
            <person name="Zauner S."/>
            <person name="Barry K."/>
            <person name="Bell C."/>
            <person name="Bharti A.K."/>
            <person name="Crow J.A."/>
            <person name="Grimwood J."/>
            <person name="Kramer R."/>
            <person name="Lindquist E."/>
            <person name="Lucas S."/>
            <person name="Salamov A."/>
            <person name="McFadden G.I."/>
            <person name="Lane C.E."/>
            <person name="Keeling P.J."/>
            <person name="Gray M.W."/>
            <person name="Grigoriev I.V."/>
            <person name="Archibald J.M."/>
        </authorList>
    </citation>
    <scope>NUCLEOTIDE SEQUENCE</scope>
    <source>
        <strain evidence="4">CCMP2712</strain>
    </source>
</reference>
<dbReference type="EMBL" id="JH992973">
    <property type="protein sequence ID" value="EKX52131.1"/>
    <property type="molecule type" value="Genomic_DNA"/>
</dbReference>
<gene>
    <name evidence="2" type="ORF">GUITHDRAFT_133860</name>
</gene>
<evidence type="ECO:0000313" key="3">
    <source>
        <dbReference type="EnsemblProtists" id="EKX52131"/>
    </source>
</evidence>
<reference evidence="2 4" key="1">
    <citation type="journal article" date="2012" name="Nature">
        <title>Algal genomes reveal evolutionary mosaicism and the fate of nucleomorphs.</title>
        <authorList>
            <consortium name="DOE Joint Genome Institute"/>
            <person name="Curtis B.A."/>
            <person name="Tanifuji G."/>
            <person name="Burki F."/>
            <person name="Gruber A."/>
            <person name="Irimia M."/>
            <person name="Maruyama S."/>
            <person name="Arias M.C."/>
            <person name="Ball S.G."/>
            <person name="Gile G.H."/>
            <person name="Hirakawa Y."/>
            <person name="Hopkins J.F."/>
            <person name="Kuo A."/>
            <person name="Rensing S.A."/>
            <person name="Schmutz J."/>
            <person name="Symeonidi A."/>
            <person name="Elias M."/>
            <person name="Eveleigh R.J."/>
            <person name="Herman E.K."/>
            <person name="Klute M.J."/>
            <person name="Nakayama T."/>
            <person name="Obornik M."/>
            <person name="Reyes-Prieto A."/>
            <person name="Armbrust E.V."/>
            <person name="Aves S.J."/>
            <person name="Beiko R.G."/>
            <person name="Coutinho P."/>
            <person name="Dacks J.B."/>
            <person name="Durnford D.G."/>
            <person name="Fast N.M."/>
            <person name="Green B.R."/>
            <person name="Grisdale C.J."/>
            <person name="Hempel F."/>
            <person name="Henrissat B."/>
            <person name="Hoppner M.P."/>
            <person name="Ishida K."/>
            <person name="Kim E."/>
            <person name="Koreny L."/>
            <person name="Kroth P.G."/>
            <person name="Liu Y."/>
            <person name="Malik S.B."/>
            <person name="Maier U.G."/>
            <person name="McRose D."/>
            <person name="Mock T."/>
            <person name="Neilson J.A."/>
            <person name="Onodera N.T."/>
            <person name="Poole A.M."/>
            <person name="Pritham E.J."/>
            <person name="Richards T.A."/>
            <person name="Rocap G."/>
            <person name="Roy S.W."/>
            <person name="Sarai C."/>
            <person name="Schaack S."/>
            <person name="Shirato S."/>
            <person name="Slamovits C.H."/>
            <person name="Spencer D.F."/>
            <person name="Suzuki S."/>
            <person name="Worden A.Z."/>
            <person name="Zauner S."/>
            <person name="Barry K."/>
            <person name="Bell C."/>
            <person name="Bharti A.K."/>
            <person name="Crow J.A."/>
            <person name="Grimwood J."/>
            <person name="Kramer R."/>
            <person name="Lindquist E."/>
            <person name="Lucas S."/>
            <person name="Salamov A."/>
            <person name="McFadden G.I."/>
            <person name="Lane C.E."/>
            <person name="Keeling P.J."/>
            <person name="Gray M.W."/>
            <person name="Grigoriev I.V."/>
            <person name="Archibald J.M."/>
        </authorList>
    </citation>
    <scope>NUCLEOTIDE SEQUENCE</scope>
    <source>
        <strain evidence="2 4">CCMP2712</strain>
    </source>
</reference>
<organism evidence="2">
    <name type="scientific">Guillardia theta (strain CCMP2712)</name>
    <name type="common">Cryptophyte</name>
    <dbReference type="NCBI Taxonomy" id="905079"/>
    <lineage>
        <taxon>Eukaryota</taxon>
        <taxon>Cryptophyceae</taxon>
        <taxon>Pyrenomonadales</taxon>
        <taxon>Geminigeraceae</taxon>
        <taxon>Guillardia</taxon>
    </lineage>
</organism>
<dbReference type="RefSeq" id="XP_005839111.1">
    <property type="nucleotide sequence ID" value="XM_005839054.1"/>
</dbReference>
<evidence type="ECO:0000313" key="2">
    <source>
        <dbReference type="EMBL" id="EKX52131.1"/>
    </source>
</evidence>
<protein>
    <submittedName>
        <fullName evidence="2 3">Uncharacterized protein</fullName>
    </submittedName>
</protein>
<dbReference type="EnsemblProtists" id="EKX52131">
    <property type="protein sequence ID" value="EKX52131"/>
    <property type="gene ID" value="GUITHDRAFT_133860"/>
</dbReference>
<dbReference type="Proteomes" id="UP000011087">
    <property type="component" value="Unassembled WGS sequence"/>
</dbReference>
<feature type="chain" id="PRO_5008771765" evidence="1">
    <location>
        <begin position="22"/>
        <end position="805"/>
    </location>
</feature>
<evidence type="ECO:0000313" key="4">
    <source>
        <dbReference type="Proteomes" id="UP000011087"/>
    </source>
</evidence>
<feature type="signal peptide" evidence="1">
    <location>
        <begin position="1"/>
        <end position="21"/>
    </location>
</feature>
<dbReference type="AlphaFoldDB" id="L1JU82"/>
<dbReference type="KEGG" id="gtt:GUITHDRAFT_133860"/>
<name>L1JU82_GUITC</name>
<keyword evidence="1" id="KW-0732">Signal</keyword>
<dbReference type="GeneID" id="17308824"/>
<accession>L1JU82</accession>
<dbReference type="PaxDb" id="55529-EKX52131"/>